<sequence>MYGQHGALSYETRHFIAIMASARHKCIYLVKQQEKEFLCQNGTKTWIRNGLESIPDKLKDLNEINKILCHRPWLINSEHIEKILKSHWTVTELFMAVTILTHFHALSGFVFGCGINENYVQELEAEEKRLKEERERKKQEEEIRNRALAEIELKRKKKKNCENDDEFEEDDEDEYDEDDDENFDGDEFFGYDYRIVRQSRSEYRSSNSEDPYRARSNSTGTSNRTLSNSSASSCELGIDMLLKEMQMIQNEDGLKAFKSSSNISILNPSRNSHLSPSGLASSPLVSSTSSNFYLSDLSNTRLNPRHSVTYDNNNNNVQSSLVLNDENLDDDECQCGESYDSEGAKKKIKINSVKLSNSSNSSSCTSYISKSYTDKNDYSKNNGDILPVNGGSSSSNQSSKKIPKLSPIHEICKKYMKKYEYDADFVYEDFSKADQSLRLEYYTWENQGYCTALSLYPDICDYLDRNFKIAVNMTYNTMGTKKDVDTSLFRRAVWHYVHSLYGVQYDDYDYSQIRILLKSPLRRYIKILCSCPERITKSHYDSIMKEFTHSEKVHVNIVIMEARIQASMLYFLRAINSYFG</sequence>
<dbReference type="InterPro" id="IPR029032">
    <property type="entry name" value="AhpD-like"/>
</dbReference>
<feature type="compositionally biased region" description="Polar residues" evidence="4">
    <location>
        <begin position="204"/>
        <end position="220"/>
    </location>
</feature>
<dbReference type="EMBL" id="CAJNOC010000818">
    <property type="protein sequence ID" value="CAF0806707.1"/>
    <property type="molecule type" value="Genomic_DNA"/>
</dbReference>
<dbReference type="PANTHER" id="PTHR12474:SF0">
    <property type="entry name" value="SESTRIN HOMOLOG"/>
    <property type="match status" value="1"/>
</dbReference>
<evidence type="ECO:0000256" key="3">
    <source>
        <dbReference type="ARBA" id="ARBA00022490"/>
    </source>
</evidence>
<dbReference type="Pfam" id="PF04636">
    <property type="entry name" value="PA26"/>
    <property type="match status" value="2"/>
</dbReference>
<evidence type="ECO:0000256" key="1">
    <source>
        <dbReference type="ARBA" id="ARBA00004496"/>
    </source>
</evidence>
<dbReference type="GO" id="GO:0005634">
    <property type="term" value="C:nucleus"/>
    <property type="evidence" value="ECO:0007669"/>
    <property type="project" value="InterPro"/>
</dbReference>
<evidence type="ECO:0000313" key="6">
    <source>
        <dbReference type="Proteomes" id="UP000663879"/>
    </source>
</evidence>
<keyword evidence="6" id="KW-1185">Reference proteome</keyword>
<dbReference type="GO" id="GO:0005737">
    <property type="term" value="C:cytoplasm"/>
    <property type="evidence" value="ECO:0007669"/>
    <property type="project" value="UniProtKB-SubCell"/>
</dbReference>
<dbReference type="InterPro" id="IPR006730">
    <property type="entry name" value="Sestrin"/>
</dbReference>
<feature type="compositionally biased region" description="Low complexity" evidence="4">
    <location>
        <begin position="389"/>
        <end position="399"/>
    </location>
</feature>
<dbReference type="PANTHER" id="PTHR12474">
    <property type="entry name" value="P53 REGULATED PA26 NUCLEAR PROTEIN SESTRIN"/>
    <property type="match status" value="1"/>
</dbReference>
<reference evidence="5" key="1">
    <citation type="submission" date="2021-02" db="EMBL/GenBank/DDBJ databases">
        <authorList>
            <person name="Nowell W R."/>
        </authorList>
    </citation>
    <scope>NUCLEOTIDE SEQUENCE</scope>
    <source>
        <strain evidence="5">Ploen Becks lab</strain>
    </source>
</reference>
<dbReference type="GO" id="GO:0070728">
    <property type="term" value="F:L-leucine binding"/>
    <property type="evidence" value="ECO:0007669"/>
    <property type="project" value="TreeGrafter"/>
</dbReference>
<evidence type="ECO:0008006" key="7">
    <source>
        <dbReference type="Google" id="ProtNLM"/>
    </source>
</evidence>
<name>A0A813TAV2_9BILA</name>
<dbReference type="GO" id="GO:0016684">
    <property type="term" value="F:oxidoreductase activity, acting on peroxide as acceptor"/>
    <property type="evidence" value="ECO:0007669"/>
    <property type="project" value="TreeGrafter"/>
</dbReference>
<dbReference type="GO" id="GO:1904262">
    <property type="term" value="P:negative regulation of TORC1 signaling"/>
    <property type="evidence" value="ECO:0007669"/>
    <property type="project" value="TreeGrafter"/>
</dbReference>
<proteinExistence type="inferred from homology"/>
<feature type="region of interest" description="Disordered" evidence="4">
    <location>
        <begin position="379"/>
        <end position="402"/>
    </location>
</feature>
<comment type="similarity">
    <text evidence="2">Belongs to the sestrin family.</text>
</comment>
<evidence type="ECO:0000256" key="2">
    <source>
        <dbReference type="ARBA" id="ARBA00008350"/>
    </source>
</evidence>
<dbReference type="GO" id="GO:0016239">
    <property type="term" value="P:positive regulation of macroautophagy"/>
    <property type="evidence" value="ECO:0007669"/>
    <property type="project" value="TreeGrafter"/>
</dbReference>
<feature type="region of interest" description="Disordered" evidence="4">
    <location>
        <begin position="200"/>
        <end position="230"/>
    </location>
</feature>
<protein>
    <recommendedName>
        <fullName evidence="7">Sestrin</fullName>
    </recommendedName>
</protein>
<dbReference type="AlphaFoldDB" id="A0A813TAV2"/>
<dbReference type="SUPFAM" id="SSF69118">
    <property type="entry name" value="AhpD-like"/>
    <property type="match status" value="1"/>
</dbReference>
<evidence type="ECO:0000256" key="4">
    <source>
        <dbReference type="SAM" id="MobiDB-lite"/>
    </source>
</evidence>
<comment type="caution">
    <text evidence="5">The sequence shown here is derived from an EMBL/GenBank/DDBJ whole genome shotgun (WGS) entry which is preliminary data.</text>
</comment>
<gene>
    <name evidence="5" type="ORF">OXX778_LOCUS6756</name>
</gene>
<dbReference type="Proteomes" id="UP000663879">
    <property type="component" value="Unassembled WGS sequence"/>
</dbReference>
<dbReference type="GO" id="GO:1901031">
    <property type="term" value="P:regulation of response to reactive oxygen species"/>
    <property type="evidence" value="ECO:0007669"/>
    <property type="project" value="InterPro"/>
</dbReference>
<evidence type="ECO:0000313" key="5">
    <source>
        <dbReference type="EMBL" id="CAF0806707.1"/>
    </source>
</evidence>
<keyword evidence="3" id="KW-0963">Cytoplasm</keyword>
<feature type="compositionally biased region" description="Acidic residues" evidence="4">
    <location>
        <begin position="163"/>
        <end position="187"/>
    </location>
</feature>
<feature type="region of interest" description="Disordered" evidence="4">
    <location>
        <begin position="160"/>
        <end position="187"/>
    </location>
</feature>
<dbReference type="OrthoDB" id="337464at2759"/>
<dbReference type="GO" id="GO:1990253">
    <property type="term" value="P:cellular response to leucine starvation"/>
    <property type="evidence" value="ECO:0007669"/>
    <property type="project" value="TreeGrafter"/>
</dbReference>
<accession>A0A813TAV2</accession>
<feature type="compositionally biased region" description="Low complexity" evidence="4">
    <location>
        <begin position="221"/>
        <end position="230"/>
    </location>
</feature>
<organism evidence="5 6">
    <name type="scientific">Brachionus calyciflorus</name>
    <dbReference type="NCBI Taxonomy" id="104777"/>
    <lineage>
        <taxon>Eukaryota</taxon>
        <taxon>Metazoa</taxon>
        <taxon>Spiralia</taxon>
        <taxon>Gnathifera</taxon>
        <taxon>Rotifera</taxon>
        <taxon>Eurotatoria</taxon>
        <taxon>Monogononta</taxon>
        <taxon>Pseudotrocha</taxon>
        <taxon>Ploima</taxon>
        <taxon>Brachionidae</taxon>
        <taxon>Brachionus</taxon>
    </lineage>
</organism>
<comment type="subcellular location">
    <subcellularLocation>
        <location evidence="1">Cytoplasm</location>
    </subcellularLocation>
</comment>
<dbReference type="GO" id="GO:0071233">
    <property type="term" value="P:cellular response to L-leucine"/>
    <property type="evidence" value="ECO:0007669"/>
    <property type="project" value="TreeGrafter"/>
</dbReference>